<dbReference type="GO" id="GO:0080044">
    <property type="term" value="F:quercetin 7-O-glucosyltransferase activity"/>
    <property type="evidence" value="ECO:0007669"/>
    <property type="project" value="TreeGrafter"/>
</dbReference>
<dbReference type="PANTHER" id="PTHR11926">
    <property type="entry name" value="GLUCOSYL/GLUCURONOSYL TRANSFERASES"/>
    <property type="match status" value="1"/>
</dbReference>
<dbReference type="RefSeq" id="XP_039113895.1">
    <property type="nucleotide sequence ID" value="XM_039257961.1"/>
</dbReference>
<dbReference type="CDD" id="cd03784">
    <property type="entry name" value="GT1_Gtf-like"/>
    <property type="match status" value="1"/>
</dbReference>
<accession>A0AB40AG31</accession>
<dbReference type="AlphaFoldDB" id="A0AB40AG31"/>
<keyword evidence="6" id="KW-1185">Reference proteome</keyword>
<dbReference type="GO" id="GO:0080043">
    <property type="term" value="F:quercetin 3-O-glucosyltransferase activity"/>
    <property type="evidence" value="ECO:0007669"/>
    <property type="project" value="TreeGrafter"/>
</dbReference>
<proteinExistence type="inferred from homology"/>
<evidence type="ECO:0000256" key="3">
    <source>
        <dbReference type="ARBA" id="ARBA00022679"/>
    </source>
</evidence>
<dbReference type="PANTHER" id="PTHR11926:SF774">
    <property type="entry name" value="UDP-GLYCOSYLTRANSFERASE 85A1-RELATED"/>
    <property type="match status" value="1"/>
</dbReference>
<keyword evidence="3 4" id="KW-0808">Transferase</keyword>
<reference evidence="7" key="1">
    <citation type="submission" date="2025-08" db="UniProtKB">
        <authorList>
            <consortium name="RefSeq"/>
        </authorList>
    </citation>
    <scope>IDENTIFICATION</scope>
</reference>
<organism evidence="6 7">
    <name type="scientific">Dioscorea cayennensis subsp. rotundata</name>
    <name type="common">White Guinea yam</name>
    <name type="synonym">Dioscorea rotundata</name>
    <dbReference type="NCBI Taxonomy" id="55577"/>
    <lineage>
        <taxon>Eukaryota</taxon>
        <taxon>Viridiplantae</taxon>
        <taxon>Streptophyta</taxon>
        <taxon>Embryophyta</taxon>
        <taxon>Tracheophyta</taxon>
        <taxon>Spermatophyta</taxon>
        <taxon>Magnoliopsida</taxon>
        <taxon>Liliopsida</taxon>
        <taxon>Dioscoreales</taxon>
        <taxon>Dioscoreaceae</taxon>
        <taxon>Dioscorea</taxon>
    </lineage>
</organism>
<protein>
    <recommendedName>
        <fullName evidence="5">Glycosyltransferase</fullName>
        <ecNumber evidence="5">2.4.1.-</ecNumber>
    </recommendedName>
</protein>
<evidence type="ECO:0000313" key="6">
    <source>
        <dbReference type="Proteomes" id="UP001515500"/>
    </source>
</evidence>
<dbReference type="Gene3D" id="3.40.50.2000">
    <property type="entry name" value="Glycogen Phosphorylase B"/>
    <property type="match status" value="2"/>
</dbReference>
<keyword evidence="2 4" id="KW-0328">Glycosyltransferase</keyword>
<dbReference type="SUPFAM" id="SSF53756">
    <property type="entry name" value="UDP-Glycosyltransferase/glycogen phosphorylase"/>
    <property type="match status" value="1"/>
</dbReference>
<dbReference type="PROSITE" id="PS00375">
    <property type="entry name" value="UDPGT"/>
    <property type="match status" value="1"/>
</dbReference>
<dbReference type="EC" id="2.4.1.-" evidence="5"/>
<evidence type="ECO:0000256" key="2">
    <source>
        <dbReference type="ARBA" id="ARBA00022676"/>
    </source>
</evidence>
<dbReference type="Pfam" id="PF00201">
    <property type="entry name" value="UDPGT"/>
    <property type="match status" value="1"/>
</dbReference>
<sequence>MPTHRETLEIEDTCMALRPHAVCVPSPAQSHVHSMLKLAKLLHVNSFHITFIHSESNYNTIIKTYGVSSLKGLDDFCFETVPDRLPPDKSVHQDIESLVNSAQTTRVIPFRNLLIRLNDHPLSGVPPVSCIISDSFCSYTLEVAKEFNIPDFFYCPISACGYMGFIHYKELIDRGITPLKSESDLSNGYLDTPVEWIPGLKNIRMRDLPSFIRTTDPDDTYLNLLKREGQKAFEATAIIINTFDELEDEVLSAMASMLPPLYTIGPLSLLYNQFPVSEATSIIGSSFLKEDEDCLEWLDEKESGSVLYVNFGSLVVVSNEQMIEFAWGLANSKHDFLWIIRPDLVKGEAAVLPEEWLDKIKGRGLLASWCPQERVLSHPSVRGFLTHSGWNSTMESMSAVKPMICWPYFADQQTNCRYVCNEWGIGMELDSEVKREQVEELIVELMDGEKGKEIKKKVVEWKEKARRATQEGGSSFMNFKRVVNDLLLCNNKH</sequence>
<evidence type="ECO:0000256" key="1">
    <source>
        <dbReference type="ARBA" id="ARBA00009995"/>
    </source>
</evidence>
<evidence type="ECO:0000256" key="4">
    <source>
        <dbReference type="RuleBase" id="RU003718"/>
    </source>
</evidence>
<evidence type="ECO:0000313" key="7">
    <source>
        <dbReference type="RefSeq" id="XP_039113895.1"/>
    </source>
</evidence>
<evidence type="ECO:0000256" key="5">
    <source>
        <dbReference type="RuleBase" id="RU362057"/>
    </source>
</evidence>
<dbReference type="FunFam" id="3.40.50.2000:FF:000065">
    <property type="entry name" value="Glycosyltransferase"/>
    <property type="match status" value="1"/>
</dbReference>
<dbReference type="InterPro" id="IPR035595">
    <property type="entry name" value="UDP_glycos_trans_CS"/>
</dbReference>
<name>A0AB40AG31_DIOCR</name>
<dbReference type="GeneID" id="120249454"/>
<gene>
    <name evidence="7" type="primary">LOC120249454</name>
</gene>
<dbReference type="FunFam" id="3.40.50.2000:FF:000027">
    <property type="entry name" value="Glycosyltransferase"/>
    <property type="match status" value="1"/>
</dbReference>
<dbReference type="Proteomes" id="UP001515500">
    <property type="component" value="Chromosome 19"/>
</dbReference>
<dbReference type="InterPro" id="IPR002213">
    <property type="entry name" value="UDP_glucos_trans"/>
</dbReference>
<comment type="similarity">
    <text evidence="1 4">Belongs to the UDP-glycosyltransferase family.</text>
</comment>